<evidence type="ECO:0000313" key="2">
    <source>
        <dbReference type="Proteomes" id="UP000827872"/>
    </source>
</evidence>
<reference evidence="1" key="1">
    <citation type="submission" date="2021-08" db="EMBL/GenBank/DDBJ databases">
        <title>The first chromosome-level gecko genome reveals the dynamic sex chromosomes of Neotropical dwarf geckos (Sphaerodactylidae: Sphaerodactylus).</title>
        <authorList>
            <person name="Pinto B.J."/>
            <person name="Keating S.E."/>
            <person name="Gamble T."/>
        </authorList>
    </citation>
    <scope>NUCLEOTIDE SEQUENCE</scope>
    <source>
        <strain evidence="1">TG3544</strain>
    </source>
</reference>
<accession>A0ACB8FVP4</accession>
<gene>
    <name evidence="1" type="primary">ARMC3_2</name>
    <name evidence="1" type="ORF">K3G42_018701</name>
</gene>
<dbReference type="Proteomes" id="UP000827872">
    <property type="component" value="Linkage Group LG11"/>
</dbReference>
<dbReference type="EMBL" id="CM037624">
    <property type="protein sequence ID" value="KAH8011109.1"/>
    <property type="molecule type" value="Genomic_DNA"/>
</dbReference>
<evidence type="ECO:0000313" key="1">
    <source>
        <dbReference type="EMBL" id="KAH8011109.1"/>
    </source>
</evidence>
<keyword evidence="2" id="KW-1185">Reference proteome</keyword>
<proteinExistence type="predicted"/>
<comment type="caution">
    <text evidence="1">The sequence shown here is derived from an EMBL/GenBank/DDBJ whole genome shotgun (WGS) entry which is preliminary data.</text>
</comment>
<sequence length="149" mass="16891">MDYITEASRTILPLASTNQQVVALAEFVADKMGGPIERDKLHEFSWELHITEIKFDLKCNVVPIGKISKGTFYHRALLFKVLAERIGIGCTLVRGEYNRAWNEVKLVEEAPPGIPAVLIPPQVFIVDLMYQPGYLMKEGTAEADRYRRI</sequence>
<name>A0ACB8FVP4_9SAUR</name>
<organism evidence="1 2">
    <name type="scientific">Sphaerodactylus townsendi</name>
    <dbReference type="NCBI Taxonomy" id="933632"/>
    <lineage>
        <taxon>Eukaryota</taxon>
        <taxon>Metazoa</taxon>
        <taxon>Chordata</taxon>
        <taxon>Craniata</taxon>
        <taxon>Vertebrata</taxon>
        <taxon>Euteleostomi</taxon>
        <taxon>Lepidosauria</taxon>
        <taxon>Squamata</taxon>
        <taxon>Bifurcata</taxon>
        <taxon>Gekkota</taxon>
        <taxon>Sphaerodactylidae</taxon>
        <taxon>Sphaerodactylus</taxon>
    </lineage>
</organism>
<protein>
    <submittedName>
        <fullName evidence="1">Armadillo repeat-containing protein 3</fullName>
    </submittedName>
</protein>